<name>A0ABX6AH07_STRVD</name>
<dbReference type="EMBL" id="CP023700">
    <property type="protein sequence ID" value="QEU86284.1"/>
    <property type="molecule type" value="Genomic_DNA"/>
</dbReference>
<proteinExistence type="predicted"/>
<sequence>MTRRARRADRVRWRPSDGGSRTESSKAEPLMHLADRPARRRLDAALDDLSVTFRGMTARPDEHNCECHWGSPEELSLLKTPDVELEPDLLRRAWQATDWTDHAAVLRRILPQFARVLVAGHAEPLFGLEEAGHSFARGHWQQWPDAHAGPVREFLHAWWAQSLTDPDAAVPAHQVLAMCAEASGTLAPWLADWEKQTGRLSDRRLIEAVTEWEYELLGDSLPWSVDWYEHDEKETRAELVAWLLGHAAARLREAGAPADLQHRIRLLGLTDEDRWTDPHWPGHRY</sequence>
<reference evidence="2 3" key="1">
    <citation type="submission" date="2017-09" db="EMBL/GenBank/DDBJ databases">
        <authorList>
            <person name="Lee N."/>
            <person name="Cho B.-K."/>
        </authorList>
    </citation>
    <scope>NUCLEOTIDE SEQUENCE [LARGE SCALE GENOMIC DNA]</scope>
    <source>
        <strain evidence="2 3">ATCC 39115</strain>
    </source>
</reference>
<accession>A0ABX6AH07</accession>
<evidence type="ECO:0008006" key="4">
    <source>
        <dbReference type="Google" id="ProtNLM"/>
    </source>
</evidence>
<organism evidence="2 3">
    <name type="scientific">Streptomyces viridosporus T7A</name>
    <dbReference type="NCBI Taxonomy" id="665577"/>
    <lineage>
        <taxon>Bacteria</taxon>
        <taxon>Bacillati</taxon>
        <taxon>Actinomycetota</taxon>
        <taxon>Actinomycetes</taxon>
        <taxon>Kitasatosporales</taxon>
        <taxon>Streptomycetaceae</taxon>
        <taxon>Streptomyces</taxon>
    </lineage>
</organism>
<protein>
    <recommendedName>
        <fullName evidence="4">DUF4253 domain-containing protein</fullName>
    </recommendedName>
</protein>
<feature type="region of interest" description="Disordered" evidence="1">
    <location>
        <begin position="1"/>
        <end position="28"/>
    </location>
</feature>
<evidence type="ECO:0000313" key="3">
    <source>
        <dbReference type="Proteomes" id="UP000327143"/>
    </source>
</evidence>
<keyword evidence="3" id="KW-1185">Reference proteome</keyword>
<evidence type="ECO:0000256" key="1">
    <source>
        <dbReference type="SAM" id="MobiDB-lite"/>
    </source>
</evidence>
<dbReference type="Proteomes" id="UP000327143">
    <property type="component" value="Chromosome"/>
</dbReference>
<evidence type="ECO:0000313" key="2">
    <source>
        <dbReference type="EMBL" id="QEU86284.1"/>
    </source>
</evidence>
<gene>
    <name evidence="2" type="ORF">CP969_17475</name>
</gene>